<gene>
    <name evidence="3" type="primary">LOC113521571</name>
</gene>
<proteinExistence type="predicted"/>
<accession>A0ABM3MWD7</accession>
<organism evidence="2 3">
    <name type="scientific">Galleria mellonella</name>
    <name type="common">Greater wax moth</name>
    <dbReference type="NCBI Taxonomy" id="7137"/>
    <lineage>
        <taxon>Eukaryota</taxon>
        <taxon>Metazoa</taxon>
        <taxon>Ecdysozoa</taxon>
        <taxon>Arthropoda</taxon>
        <taxon>Hexapoda</taxon>
        <taxon>Insecta</taxon>
        <taxon>Pterygota</taxon>
        <taxon>Neoptera</taxon>
        <taxon>Endopterygota</taxon>
        <taxon>Lepidoptera</taxon>
        <taxon>Glossata</taxon>
        <taxon>Ditrysia</taxon>
        <taxon>Pyraloidea</taxon>
        <taxon>Pyralidae</taxon>
        <taxon>Galleriinae</taxon>
        <taxon>Galleria</taxon>
    </lineage>
</organism>
<feature type="domain" description="CFA20" evidence="1">
    <location>
        <begin position="1"/>
        <end position="183"/>
    </location>
</feature>
<dbReference type="Pfam" id="PF05018">
    <property type="entry name" value="CFA20_dom"/>
    <property type="match status" value="1"/>
</dbReference>
<keyword evidence="2" id="KW-1185">Reference proteome</keyword>
<evidence type="ECO:0000259" key="1">
    <source>
        <dbReference type="Pfam" id="PF05018"/>
    </source>
</evidence>
<evidence type="ECO:0000313" key="2">
    <source>
        <dbReference type="Proteomes" id="UP001652740"/>
    </source>
</evidence>
<dbReference type="PANTHER" id="PTHR12458">
    <property type="entry name" value="ORF PROTEIN"/>
    <property type="match status" value="1"/>
</dbReference>
<dbReference type="InterPro" id="IPR007714">
    <property type="entry name" value="CFA20_dom"/>
</dbReference>
<name>A0ABM3MWD7_GALME</name>
<dbReference type="InterPro" id="IPR040441">
    <property type="entry name" value="CFA20/CFAP20DC"/>
</dbReference>
<dbReference type="GeneID" id="113521571"/>
<protein>
    <submittedName>
        <fullName evidence="3">Cilia- and flagella-associated protein 20-like</fullName>
    </submittedName>
</protein>
<evidence type="ECO:0000313" key="3">
    <source>
        <dbReference type="RefSeq" id="XP_052755668.1"/>
    </source>
</evidence>
<reference evidence="3" key="1">
    <citation type="submission" date="2025-08" db="UniProtKB">
        <authorList>
            <consortium name="RefSeq"/>
        </authorList>
    </citation>
    <scope>IDENTIFICATION</scope>
    <source>
        <tissue evidence="3">Whole larvae</tissue>
    </source>
</reference>
<sequence length="335" mass="38338">MYRNSYQRGMLTVFFSVGSKPLNIWDTHTQDGYITRFLDQDIKSMVLEIGGTNVSTTYMTCPKGKMVLGITMPFLVMIVKNLKKYFSFEVTILDETGTRRRFRVSNFQSTTQILPLCTVMPIGLSEGWNQIQFNLAEFTRRAYKKQFVEVQKLKINANIRLRRIYFAERLIPEDKLPPEYKLYFPLGNKEAKGKKDSKLDIKDDIKQIPSQQTALKVTEEKKESNADIIISGSKRSVHSVEKISSQETNIRSAEKIETVTDVVEVADHTINLPKEILEQAVENQEIKEKSLEIEGETVQENSEAEAMQEILTDIVTELIVMEPEVGPEAQIEIAE</sequence>
<dbReference type="RefSeq" id="XP_052755668.1">
    <property type="nucleotide sequence ID" value="XM_052899708.1"/>
</dbReference>
<dbReference type="Proteomes" id="UP001652740">
    <property type="component" value="Unplaced"/>
</dbReference>